<reference evidence="11 12" key="1">
    <citation type="submission" date="2022-01" db="EMBL/GenBank/DDBJ databases">
        <title>Whole genome-based taxonomy of the Shewanellaceae.</title>
        <authorList>
            <person name="Martin-Rodriguez A.J."/>
        </authorList>
    </citation>
    <scope>NUCLEOTIDE SEQUENCE [LARGE SCALE GENOMIC DNA]</scope>
    <source>
        <strain evidence="11 12">DSM 17177</strain>
    </source>
</reference>
<dbReference type="InterPro" id="IPR022792">
    <property type="entry name" value="T2SS_protein-GspN"/>
</dbReference>
<dbReference type="Pfam" id="PF01203">
    <property type="entry name" value="T2SSN"/>
    <property type="match status" value="1"/>
</dbReference>
<keyword evidence="5" id="KW-1003">Cell membrane</keyword>
<evidence type="ECO:0000256" key="7">
    <source>
        <dbReference type="ARBA" id="ARBA00022692"/>
    </source>
</evidence>
<keyword evidence="8" id="KW-0653">Protein transport</keyword>
<evidence type="ECO:0000256" key="10">
    <source>
        <dbReference type="ARBA" id="ARBA00030772"/>
    </source>
</evidence>
<name>A0ABT0L8I2_9GAMM</name>
<evidence type="ECO:0000313" key="12">
    <source>
        <dbReference type="Proteomes" id="UP001203423"/>
    </source>
</evidence>
<evidence type="ECO:0000256" key="2">
    <source>
        <dbReference type="ARBA" id="ARBA00007208"/>
    </source>
</evidence>
<evidence type="ECO:0000256" key="9">
    <source>
        <dbReference type="ARBA" id="ARBA00023136"/>
    </source>
</evidence>
<keyword evidence="9" id="KW-0472">Membrane</keyword>
<comment type="similarity">
    <text evidence="2">Belongs to the GSP N family.</text>
</comment>
<dbReference type="RefSeq" id="WP_248939292.1">
    <property type="nucleotide sequence ID" value="NZ_JAKIKS010000016.1"/>
</dbReference>
<protein>
    <recommendedName>
        <fullName evidence="3">Type II secretion system protein N</fullName>
    </recommendedName>
    <alternativeName>
        <fullName evidence="10">General secretion pathway protein N</fullName>
    </alternativeName>
</protein>
<comment type="subcellular location">
    <subcellularLocation>
        <location evidence="1">Cell inner membrane</location>
    </subcellularLocation>
</comment>
<comment type="caution">
    <text evidence="11">The sequence shown here is derived from an EMBL/GenBank/DDBJ whole genome shotgun (WGS) entry which is preliminary data.</text>
</comment>
<keyword evidence="7" id="KW-0812">Transmembrane</keyword>
<dbReference type="Proteomes" id="UP001203423">
    <property type="component" value="Unassembled WGS sequence"/>
</dbReference>
<gene>
    <name evidence="11" type="ORF">L2764_05840</name>
</gene>
<accession>A0ABT0L8I2</accession>
<keyword evidence="12" id="KW-1185">Reference proteome</keyword>
<evidence type="ECO:0000256" key="3">
    <source>
        <dbReference type="ARBA" id="ARBA00021563"/>
    </source>
</evidence>
<sequence length="253" mass="27880">MSLTKKIIIGLLVYLIFLVATFPAKLVVKFAELPQGLSVAGISGSVWQGGIDSMTFERRQFDFFKWELSPWRLLLGQAQVDFSFGERNAPINGKGRVRVSFSGLYLEDLRFDAPIPLLLGQKKLPFKTQVNGDISLFLNHFDSGKPWCEALAGKAIFNQTEVNNQFGDYPLGNVVFSLSCNKGNIELKTDESQNTLGLVGSLILAEKNTVVIDAKMKETAGQPADLKKMLSQFGAKDSKGYYSLNYKGAIPGL</sequence>
<proteinExistence type="inferred from homology"/>
<organism evidence="11 12">
    <name type="scientific">Shewanella surugensis</name>
    <dbReference type="NCBI Taxonomy" id="212020"/>
    <lineage>
        <taxon>Bacteria</taxon>
        <taxon>Pseudomonadati</taxon>
        <taxon>Pseudomonadota</taxon>
        <taxon>Gammaproteobacteria</taxon>
        <taxon>Alteromonadales</taxon>
        <taxon>Shewanellaceae</taxon>
        <taxon>Shewanella</taxon>
    </lineage>
</organism>
<evidence type="ECO:0000256" key="4">
    <source>
        <dbReference type="ARBA" id="ARBA00022448"/>
    </source>
</evidence>
<keyword evidence="4" id="KW-0813">Transport</keyword>
<keyword evidence="6" id="KW-0997">Cell inner membrane</keyword>
<dbReference type="EMBL" id="JAKIKS010000016">
    <property type="protein sequence ID" value="MCL1124008.1"/>
    <property type="molecule type" value="Genomic_DNA"/>
</dbReference>
<evidence type="ECO:0000313" key="11">
    <source>
        <dbReference type="EMBL" id="MCL1124008.1"/>
    </source>
</evidence>
<evidence type="ECO:0000256" key="5">
    <source>
        <dbReference type="ARBA" id="ARBA00022475"/>
    </source>
</evidence>
<evidence type="ECO:0000256" key="1">
    <source>
        <dbReference type="ARBA" id="ARBA00004533"/>
    </source>
</evidence>
<evidence type="ECO:0000256" key="6">
    <source>
        <dbReference type="ARBA" id="ARBA00022519"/>
    </source>
</evidence>
<evidence type="ECO:0000256" key="8">
    <source>
        <dbReference type="ARBA" id="ARBA00022927"/>
    </source>
</evidence>